<dbReference type="AlphaFoldDB" id="A0A0B0Q1Z3"/>
<sequence length="26" mass="3078">MFNRKIFPVSLLTRIQNLIKFANSII</sequence>
<name>A0A0B0Q1Z3_GOSAR</name>
<proteinExistence type="predicted"/>
<gene>
    <name evidence="1" type="ORF">F383_11746</name>
</gene>
<dbReference type="Proteomes" id="UP000032142">
    <property type="component" value="Unassembled WGS sequence"/>
</dbReference>
<organism evidence="1 2">
    <name type="scientific">Gossypium arboreum</name>
    <name type="common">Tree cotton</name>
    <name type="synonym">Gossypium nanking</name>
    <dbReference type="NCBI Taxonomy" id="29729"/>
    <lineage>
        <taxon>Eukaryota</taxon>
        <taxon>Viridiplantae</taxon>
        <taxon>Streptophyta</taxon>
        <taxon>Embryophyta</taxon>
        <taxon>Tracheophyta</taxon>
        <taxon>Spermatophyta</taxon>
        <taxon>Magnoliopsida</taxon>
        <taxon>eudicotyledons</taxon>
        <taxon>Gunneridae</taxon>
        <taxon>Pentapetalae</taxon>
        <taxon>rosids</taxon>
        <taxon>malvids</taxon>
        <taxon>Malvales</taxon>
        <taxon>Malvaceae</taxon>
        <taxon>Malvoideae</taxon>
        <taxon>Gossypium</taxon>
    </lineage>
</organism>
<protein>
    <submittedName>
        <fullName evidence="1">Uncharacterized protein</fullName>
    </submittedName>
</protein>
<evidence type="ECO:0000313" key="2">
    <source>
        <dbReference type="Proteomes" id="UP000032142"/>
    </source>
</evidence>
<reference evidence="2" key="1">
    <citation type="submission" date="2014-09" db="EMBL/GenBank/DDBJ databases">
        <authorList>
            <person name="Mudge J."/>
            <person name="Ramaraj T."/>
            <person name="Lindquist I.E."/>
            <person name="Bharti A.K."/>
            <person name="Sundararajan A."/>
            <person name="Cameron C.T."/>
            <person name="Woodward J.E."/>
            <person name="May G.D."/>
            <person name="Brubaker C."/>
            <person name="Broadhvest J."/>
            <person name="Wilkins T.A."/>
        </authorList>
    </citation>
    <scope>NUCLEOTIDE SEQUENCE</scope>
    <source>
        <strain evidence="2">cv. AKA8401</strain>
    </source>
</reference>
<dbReference type="EMBL" id="KN452638">
    <property type="protein sequence ID" value="KHG29866.1"/>
    <property type="molecule type" value="Genomic_DNA"/>
</dbReference>
<keyword evidence="2" id="KW-1185">Reference proteome</keyword>
<accession>A0A0B0Q1Z3</accession>
<evidence type="ECO:0000313" key="1">
    <source>
        <dbReference type="EMBL" id="KHG29866.1"/>
    </source>
</evidence>